<feature type="non-terminal residue" evidence="1">
    <location>
        <position position="1"/>
    </location>
</feature>
<dbReference type="Proteomes" id="UP000593576">
    <property type="component" value="Unassembled WGS sequence"/>
</dbReference>
<evidence type="ECO:0000313" key="2">
    <source>
        <dbReference type="Proteomes" id="UP000593576"/>
    </source>
</evidence>
<evidence type="ECO:0000313" key="1">
    <source>
        <dbReference type="EMBL" id="MBA0861480.1"/>
    </source>
</evidence>
<dbReference type="AlphaFoldDB" id="A0A7J9LRZ6"/>
<comment type="caution">
    <text evidence="1">The sequence shown here is derived from an EMBL/GenBank/DDBJ whole genome shotgun (WGS) entry which is preliminary data.</text>
</comment>
<keyword evidence="2" id="KW-1185">Reference proteome</keyword>
<gene>
    <name evidence="1" type="ORF">Goshw_028223</name>
</gene>
<protein>
    <submittedName>
        <fullName evidence="1">Uncharacterized protein</fullName>
    </submittedName>
</protein>
<accession>A0A7J9LRZ6</accession>
<sequence>MFVQRIKLHRERSHPPHPRPWKTKLCLWSRMKGVMSFALWF</sequence>
<name>A0A7J9LRZ6_GOSSC</name>
<proteinExistence type="predicted"/>
<dbReference type="EMBL" id="JABFAF010000007">
    <property type="protein sequence ID" value="MBA0861480.1"/>
    <property type="molecule type" value="Genomic_DNA"/>
</dbReference>
<dbReference type="OrthoDB" id="938199at2759"/>
<organism evidence="1 2">
    <name type="scientific">Gossypium schwendimanii</name>
    <name type="common">Cotton</name>
    <dbReference type="NCBI Taxonomy" id="34291"/>
    <lineage>
        <taxon>Eukaryota</taxon>
        <taxon>Viridiplantae</taxon>
        <taxon>Streptophyta</taxon>
        <taxon>Embryophyta</taxon>
        <taxon>Tracheophyta</taxon>
        <taxon>Spermatophyta</taxon>
        <taxon>Magnoliopsida</taxon>
        <taxon>eudicotyledons</taxon>
        <taxon>Gunneridae</taxon>
        <taxon>Pentapetalae</taxon>
        <taxon>rosids</taxon>
        <taxon>malvids</taxon>
        <taxon>Malvales</taxon>
        <taxon>Malvaceae</taxon>
        <taxon>Malvoideae</taxon>
        <taxon>Gossypium</taxon>
    </lineage>
</organism>
<reference evidence="1 2" key="1">
    <citation type="journal article" date="2019" name="Genome Biol. Evol.">
        <title>Insights into the evolution of the New World diploid cottons (Gossypium, subgenus Houzingenia) based on genome sequencing.</title>
        <authorList>
            <person name="Grover C.E."/>
            <person name="Arick M.A. 2nd"/>
            <person name="Thrash A."/>
            <person name="Conover J.L."/>
            <person name="Sanders W.S."/>
            <person name="Peterson D.G."/>
            <person name="Frelichowski J.E."/>
            <person name="Scheffler J.A."/>
            <person name="Scheffler B.E."/>
            <person name="Wendel J.F."/>
        </authorList>
    </citation>
    <scope>NUCLEOTIDE SEQUENCE [LARGE SCALE GENOMIC DNA]</scope>
    <source>
        <strain evidence="1">1</strain>
        <tissue evidence="1">Leaf</tissue>
    </source>
</reference>